<sequence length="81" mass="9416">MSVPVEFCLTNMCNGSESVYYRLQRHPDVRVYAFQCLGNCQRCAKKLYAVVGDEIVEGDSPNQLYRNIIRLIESNINERKR</sequence>
<dbReference type="Proteomes" id="UP000677436">
    <property type="component" value="Chromosome"/>
</dbReference>
<gene>
    <name evidence="1" type="ORF">JIR001_06770</name>
</gene>
<proteinExistence type="predicted"/>
<keyword evidence="2" id="KW-1185">Reference proteome</keyword>
<dbReference type="KEGG" id="pabs:JIR001_06770"/>
<evidence type="ECO:0000313" key="1">
    <source>
        <dbReference type="EMBL" id="BCU80894.1"/>
    </source>
</evidence>
<name>A0A8D5ZJW5_9BACL</name>
<dbReference type="RefSeq" id="WP_212774198.1">
    <property type="nucleotide sequence ID" value="NZ_AP024601.1"/>
</dbReference>
<accession>A0A8D5ZJW5</accession>
<protein>
    <submittedName>
        <fullName evidence="1">YuzB family protein</fullName>
    </submittedName>
</protein>
<dbReference type="EMBL" id="AP024601">
    <property type="protein sequence ID" value="BCU80894.1"/>
    <property type="molecule type" value="Genomic_DNA"/>
</dbReference>
<dbReference type="AlphaFoldDB" id="A0A8D5ZJW5"/>
<reference evidence="1" key="1">
    <citation type="journal article" date="2013" name="Int. J. Syst. Evol. Microbiol.">
        <title>Polycladomyces abyssicola gen. nov., sp. nov., a thermophilic filamentous bacterium isolated from hemipelagic sediment.</title>
        <authorList>
            <person name="Tsubouchi T."/>
            <person name="Shimane Y."/>
            <person name="Mori K."/>
            <person name="Usui K."/>
            <person name="Hiraki T."/>
            <person name="Tame A."/>
            <person name="Uematsu K."/>
            <person name="Maruyama T."/>
            <person name="Hatada Y."/>
        </authorList>
    </citation>
    <scope>NUCLEOTIDE SEQUENCE</scope>
    <source>
        <strain evidence="1">JIR-001</strain>
    </source>
</reference>
<organism evidence="1 2">
    <name type="scientific">Polycladomyces abyssicola</name>
    <dbReference type="NCBI Taxonomy" id="1125966"/>
    <lineage>
        <taxon>Bacteria</taxon>
        <taxon>Bacillati</taxon>
        <taxon>Bacillota</taxon>
        <taxon>Bacilli</taxon>
        <taxon>Bacillales</taxon>
        <taxon>Thermoactinomycetaceae</taxon>
        <taxon>Polycladomyces</taxon>
    </lineage>
</organism>
<evidence type="ECO:0000313" key="2">
    <source>
        <dbReference type="Proteomes" id="UP000677436"/>
    </source>
</evidence>
<dbReference type="Pfam" id="PF07293">
    <property type="entry name" value="DUF1450"/>
    <property type="match status" value="1"/>
</dbReference>
<reference evidence="1" key="2">
    <citation type="journal article" date="2021" name="Microbiol. Resour. Announc.">
        <title>Complete Genome Sequence of Polycladomyces abyssicola JIR-001T, Isolated from Hemipelagic Sediment in Deep Seawater.</title>
        <authorList>
            <person name="Tsubouchi T."/>
            <person name="Kaneko Y."/>
        </authorList>
    </citation>
    <scope>NUCLEOTIDE SEQUENCE</scope>
    <source>
        <strain evidence="1">JIR-001</strain>
    </source>
</reference>
<dbReference type="InterPro" id="IPR009910">
    <property type="entry name" value="DUF1450"/>
</dbReference>